<dbReference type="InterPro" id="IPR020084">
    <property type="entry name" value="NUDIX_hydrolase_CS"/>
</dbReference>
<evidence type="ECO:0000259" key="6">
    <source>
        <dbReference type="PROSITE" id="PS51462"/>
    </source>
</evidence>
<sequence>MIETVLVYIEKNQQYLLIHKQKKDMNQGKYLGIGGKIEPNETIEQALLRETYEETGLTLLAYKHRANIFFHSGDYTEKMYLYTSNSFKGSIQPSDEGNLVWVPIEQIKNLPMWAGDYLFLDKLQTSDAWFEMHLVYQGETLIHHY</sequence>
<comment type="similarity">
    <text evidence="2">Belongs to the Nudix hydrolase family.</text>
</comment>
<dbReference type="Gene3D" id="3.90.79.10">
    <property type="entry name" value="Nucleoside Triphosphate Pyrophosphohydrolase"/>
    <property type="match status" value="1"/>
</dbReference>
<evidence type="ECO:0000256" key="3">
    <source>
        <dbReference type="ARBA" id="ARBA00022723"/>
    </source>
</evidence>
<keyword evidence="3" id="KW-0479">Metal-binding</keyword>
<dbReference type="PROSITE" id="PS00893">
    <property type="entry name" value="NUDIX_BOX"/>
    <property type="match status" value="1"/>
</dbReference>
<feature type="domain" description="Nudix hydrolase" evidence="6">
    <location>
        <begin position="1"/>
        <end position="125"/>
    </location>
</feature>
<evidence type="ECO:0000256" key="5">
    <source>
        <dbReference type="ARBA" id="ARBA00022842"/>
    </source>
</evidence>
<comment type="caution">
    <text evidence="7">The sequence shown here is derived from an EMBL/GenBank/DDBJ whole genome shotgun (WGS) entry which is preliminary data.</text>
</comment>
<evidence type="ECO:0000313" key="8">
    <source>
        <dbReference type="Proteomes" id="UP001177160"/>
    </source>
</evidence>
<dbReference type="CDD" id="cd18886">
    <property type="entry name" value="NUDIX_MutT_Nudt1"/>
    <property type="match status" value="1"/>
</dbReference>
<keyword evidence="5" id="KW-0460">Magnesium</keyword>
<name>A0ABT2Y5E4_9MOLU</name>
<keyword evidence="8" id="KW-1185">Reference proteome</keyword>
<reference evidence="7" key="1">
    <citation type="submission" date="2022-09" db="EMBL/GenBank/DDBJ databases">
        <title>Novel Mycoplasma species identified in domestic and wild animals.</title>
        <authorList>
            <person name="Volokhov D.V."/>
            <person name="Furtak V.A."/>
            <person name="Zagorodnyaya T.A."/>
        </authorList>
    </citation>
    <scope>NUCLEOTIDE SEQUENCE</scope>
    <source>
        <strain evidence="7">Oakley</strain>
    </source>
</reference>
<dbReference type="InterPro" id="IPR015797">
    <property type="entry name" value="NUDIX_hydrolase-like_dom_sf"/>
</dbReference>
<dbReference type="SUPFAM" id="SSF55811">
    <property type="entry name" value="Nudix"/>
    <property type="match status" value="1"/>
</dbReference>
<dbReference type="Pfam" id="PF00293">
    <property type="entry name" value="NUDIX"/>
    <property type="match status" value="1"/>
</dbReference>
<gene>
    <name evidence="7" type="ORF">N7548_03890</name>
</gene>
<dbReference type="PRINTS" id="PR01402">
    <property type="entry name" value="MUTATORMUTX"/>
</dbReference>
<protein>
    <submittedName>
        <fullName evidence="7">8-oxo-dGTP diphosphatase</fullName>
    </submittedName>
</protein>
<dbReference type="PANTHER" id="PTHR43758">
    <property type="entry name" value="7,8-DIHYDRO-8-OXOGUANINE TRIPHOSPHATASE"/>
    <property type="match status" value="1"/>
</dbReference>
<proteinExistence type="inferred from homology"/>
<dbReference type="InterPro" id="IPR003562">
    <property type="entry name" value="Mutator_MutX_prot"/>
</dbReference>
<evidence type="ECO:0000256" key="4">
    <source>
        <dbReference type="ARBA" id="ARBA00022801"/>
    </source>
</evidence>
<evidence type="ECO:0000256" key="2">
    <source>
        <dbReference type="ARBA" id="ARBA00005582"/>
    </source>
</evidence>
<keyword evidence="4" id="KW-0378">Hydrolase</keyword>
<dbReference type="PROSITE" id="PS51462">
    <property type="entry name" value="NUDIX"/>
    <property type="match status" value="1"/>
</dbReference>
<dbReference type="PANTHER" id="PTHR43758:SF2">
    <property type="entry name" value="OXIDIZED PURINE NUCLEOSIDE TRIPHOSPHATE HYDROLASE"/>
    <property type="match status" value="1"/>
</dbReference>
<accession>A0ABT2Y5E4</accession>
<evidence type="ECO:0000313" key="7">
    <source>
        <dbReference type="EMBL" id="MCV2231964.1"/>
    </source>
</evidence>
<dbReference type="Proteomes" id="UP001177160">
    <property type="component" value="Unassembled WGS sequence"/>
</dbReference>
<dbReference type="RefSeq" id="WP_263608117.1">
    <property type="nucleotide sequence ID" value="NZ_JAOVQM010000002.1"/>
</dbReference>
<evidence type="ECO:0000256" key="1">
    <source>
        <dbReference type="ARBA" id="ARBA00001946"/>
    </source>
</evidence>
<dbReference type="InterPro" id="IPR000086">
    <property type="entry name" value="NUDIX_hydrolase_dom"/>
</dbReference>
<dbReference type="EMBL" id="JAOVQM010000002">
    <property type="protein sequence ID" value="MCV2231964.1"/>
    <property type="molecule type" value="Genomic_DNA"/>
</dbReference>
<organism evidence="7 8">
    <name type="scientific">Paracholeplasma manati</name>
    <dbReference type="NCBI Taxonomy" id="591373"/>
    <lineage>
        <taxon>Bacteria</taxon>
        <taxon>Bacillati</taxon>
        <taxon>Mycoplasmatota</taxon>
        <taxon>Mollicutes</taxon>
        <taxon>Acholeplasmatales</taxon>
        <taxon>Acholeplasmataceae</taxon>
        <taxon>Paracholeplasma</taxon>
    </lineage>
</organism>
<comment type="cofactor">
    <cofactor evidence="1">
        <name>Mg(2+)</name>
        <dbReference type="ChEBI" id="CHEBI:18420"/>
    </cofactor>
</comment>